<evidence type="ECO:0000313" key="8">
    <source>
        <dbReference type="Proteomes" id="UP000252733"/>
    </source>
</evidence>
<dbReference type="STRING" id="1168289.GCA_000259075_03305"/>
<evidence type="ECO:0000256" key="2">
    <source>
        <dbReference type="ARBA" id="ARBA00022741"/>
    </source>
</evidence>
<proteinExistence type="inferred from homology"/>
<dbReference type="HAMAP" id="MF_00376">
    <property type="entry name" value="Dephospho_CoA_kinase"/>
    <property type="match status" value="1"/>
</dbReference>
<name>A0A2T0WTK4_9BACT</name>
<evidence type="ECO:0000256" key="3">
    <source>
        <dbReference type="ARBA" id="ARBA00022840"/>
    </source>
</evidence>
<dbReference type="EMBL" id="QPIZ01000035">
    <property type="protein sequence ID" value="RCW28820.1"/>
    <property type="molecule type" value="Genomic_DNA"/>
</dbReference>
<dbReference type="GO" id="GO:0004140">
    <property type="term" value="F:dephospho-CoA kinase activity"/>
    <property type="evidence" value="ECO:0007669"/>
    <property type="project" value="UniProtKB-UniRule"/>
</dbReference>
<comment type="similarity">
    <text evidence="1 5">Belongs to the CoaE family.</text>
</comment>
<evidence type="ECO:0000256" key="1">
    <source>
        <dbReference type="ARBA" id="ARBA00009018"/>
    </source>
</evidence>
<organism evidence="7 8">
    <name type="scientific">Marinilabilia salmonicolor</name>
    <dbReference type="NCBI Taxonomy" id="989"/>
    <lineage>
        <taxon>Bacteria</taxon>
        <taxon>Pseudomonadati</taxon>
        <taxon>Bacteroidota</taxon>
        <taxon>Bacteroidia</taxon>
        <taxon>Marinilabiliales</taxon>
        <taxon>Marinilabiliaceae</taxon>
        <taxon>Marinilabilia</taxon>
    </lineage>
</organism>
<keyword evidence="5" id="KW-0808">Transferase</keyword>
<dbReference type="Pfam" id="PF01121">
    <property type="entry name" value="CoaE"/>
    <property type="match status" value="1"/>
</dbReference>
<dbReference type="PANTHER" id="PTHR10695">
    <property type="entry name" value="DEPHOSPHO-COA KINASE-RELATED"/>
    <property type="match status" value="1"/>
</dbReference>
<comment type="function">
    <text evidence="5">Catalyzes the phosphorylation of the 3'-hydroxyl group of dephosphocoenzyme A to form coenzyme A.</text>
</comment>
<dbReference type="GO" id="GO:0005737">
    <property type="term" value="C:cytoplasm"/>
    <property type="evidence" value="ECO:0007669"/>
    <property type="project" value="UniProtKB-SubCell"/>
</dbReference>
<feature type="binding site" evidence="5">
    <location>
        <begin position="11"/>
        <end position="16"/>
    </location>
    <ligand>
        <name>ATP</name>
        <dbReference type="ChEBI" id="CHEBI:30616"/>
    </ligand>
</feature>
<keyword evidence="4 5" id="KW-0173">Coenzyme A biosynthesis</keyword>
<dbReference type="InterPro" id="IPR027417">
    <property type="entry name" value="P-loop_NTPase"/>
</dbReference>
<dbReference type="Proteomes" id="UP000252733">
    <property type="component" value="Unassembled WGS sequence"/>
</dbReference>
<dbReference type="AlphaFoldDB" id="A0A2T0WTK4"/>
<keyword evidence="2 5" id="KW-0547">Nucleotide-binding</keyword>
<dbReference type="InterPro" id="IPR001977">
    <property type="entry name" value="Depp_CoAkinase"/>
</dbReference>
<accession>A0A2T0WTK4</accession>
<sequence length="193" mass="22325">MIKVGVTGGIGSGKTTICRIFESFGVPVYYADVRAKVLIVENEELRSRYRQLFGMDVYFRDGQLNRQLVAEKIFNDRALLQQVNNLVHPVVRRDFEDWCSQQTARYVIEEAAVLIESGGSKYMDKVVLVSAPDEIRIERVMARDGHSRAKVEERVNNQWRQEQLREFCDFEVTADEYQLVIPQVLKIHNELIG</sequence>
<dbReference type="RefSeq" id="WP_106154764.1">
    <property type="nucleotide sequence ID" value="NZ_PVTS01000028.1"/>
</dbReference>
<dbReference type="EC" id="2.7.1.24" evidence="5 6"/>
<keyword evidence="5 7" id="KW-0418">Kinase</keyword>
<evidence type="ECO:0000256" key="5">
    <source>
        <dbReference type="HAMAP-Rule" id="MF_00376"/>
    </source>
</evidence>
<comment type="caution">
    <text evidence="7">The sequence shown here is derived from an EMBL/GenBank/DDBJ whole genome shotgun (WGS) entry which is preliminary data.</text>
</comment>
<dbReference type="CDD" id="cd02022">
    <property type="entry name" value="DPCK"/>
    <property type="match status" value="1"/>
</dbReference>
<keyword evidence="8" id="KW-1185">Reference proteome</keyword>
<dbReference type="GO" id="GO:0015937">
    <property type="term" value="P:coenzyme A biosynthetic process"/>
    <property type="evidence" value="ECO:0007669"/>
    <property type="project" value="UniProtKB-UniRule"/>
</dbReference>
<dbReference type="PANTHER" id="PTHR10695:SF46">
    <property type="entry name" value="BIFUNCTIONAL COENZYME A SYNTHASE-RELATED"/>
    <property type="match status" value="1"/>
</dbReference>
<protein>
    <recommendedName>
        <fullName evidence="5 6">Dephospho-CoA kinase</fullName>
        <ecNumber evidence="5 6">2.7.1.24</ecNumber>
    </recommendedName>
    <alternativeName>
        <fullName evidence="5">Dephosphocoenzyme A kinase</fullName>
    </alternativeName>
</protein>
<dbReference type="UniPathway" id="UPA00241">
    <property type="reaction ID" value="UER00356"/>
</dbReference>
<evidence type="ECO:0000256" key="4">
    <source>
        <dbReference type="ARBA" id="ARBA00022993"/>
    </source>
</evidence>
<keyword evidence="5" id="KW-0963">Cytoplasm</keyword>
<evidence type="ECO:0000313" key="7">
    <source>
        <dbReference type="EMBL" id="RCW28820.1"/>
    </source>
</evidence>
<gene>
    <name evidence="5" type="primary">coaE</name>
    <name evidence="7" type="ORF">DFO77_1353</name>
</gene>
<dbReference type="OrthoDB" id="9812943at2"/>
<keyword evidence="3 5" id="KW-0067">ATP-binding</keyword>
<reference evidence="7 8" key="1">
    <citation type="submission" date="2018-07" db="EMBL/GenBank/DDBJ databases">
        <title>Freshwater and sediment microbial communities from various areas in North America, analyzing microbe dynamics in response to fracking.</title>
        <authorList>
            <person name="Lamendella R."/>
        </authorList>
    </citation>
    <scope>NUCLEOTIDE SEQUENCE [LARGE SCALE GENOMIC DNA]</scope>
    <source>
        <strain evidence="7 8">160A</strain>
    </source>
</reference>
<dbReference type="NCBIfam" id="TIGR00152">
    <property type="entry name" value="dephospho-CoA kinase"/>
    <property type="match status" value="1"/>
</dbReference>
<dbReference type="SUPFAM" id="SSF52540">
    <property type="entry name" value="P-loop containing nucleoside triphosphate hydrolases"/>
    <property type="match status" value="1"/>
</dbReference>
<dbReference type="GO" id="GO:0005524">
    <property type="term" value="F:ATP binding"/>
    <property type="evidence" value="ECO:0007669"/>
    <property type="project" value="UniProtKB-UniRule"/>
</dbReference>
<comment type="subcellular location">
    <subcellularLocation>
        <location evidence="5">Cytoplasm</location>
    </subcellularLocation>
</comment>
<comment type="pathway">
    <text evidence="5">Cofactor biosynthesis; coenzyme A biosynthesis; CoA from (R)-pantothenate: step 5/5.</text>
</comment>
<dbReference type="PROSITE" id="PS51219">
    <property type="entry name" value="DPCK"/>
    <property type="match status" value="1"/>
</dbReference>
<evidence type="ECO:0000256" key="6">
    <source>
        <dbReference type="NCBIfam" id="TIGR00152"/>
    </source>
</evidence>
<dbReference type="Gene3D" id="3.40.50.300">
    <property type="entry name" value="P-loop containing nucleotide triphosphate hydrolases"/>
    <property type="match status" value="1"/>
</dbReference>
<comment type="catalytic activity">
    <reaction evidence="5">
        <text>3'-dephospho-CoA + ATP = ADP + CoA + H(+)</text>
        <dbReference type="Rhea" id="RHEA:18245"/>
        <dbReference type="ChEBI" id="CHEBI:15378"/>
        <dbReference type="ChEBI" id="CHEBI:30616"/>
        <dbReference type="ChEBI" id="CHEBI:57287"/>
        <dbReference type="ChEBI" id="CHEBI:57328"/>
        <dbReference type="ChEBI" id="CHEBI:456216"/>
        <dbReference type="EC" id="2.7.1.24"/>
    </reaction>
</comment>